<dbReference type="Proteomes" id="UP001179952">
    <property type="component" value="Unassembled WGS sequence"/>
</dbReference>
<feature type="transmembrane region" description="Helical" evidence="3">
    <location>
        <begin position="2491"/>
        <end position="2511"/>
    </location>
</feature>
<organism evidence="4 5">
    <name type="scientific">Acorus gramineus</name>
    <name type="common">Dwarf sweet flag</name>
    <dbReference type="NCBI Taxonomy" id="55184"/>
    <lineage>
        <taxon>Eukaryota</taxon>
        <taxon>Viridiplantae</taxon>
        <taxon>Streptophyta</taxon>
        <taxon>Embryophyta</taxon>
        <taxon>Tracheophyta</taxon>
        <taxon>Spermatophyta</taxon>
        <taxon>Magnoliopsida</taxon>
        <taxon>Liliopsida</taxon>
        <taxon>Acoraceae</taxon>
        <taxon>Acorus</taxon>
    </lineage>
</organism>
<keyword evidence="3" id="KW-1133">Transmembrane helix</keyword>
<feature type="coiled-coil region" evidence="1">
    <location>
        <begin position="1740"/>
        <end position="1802"/>
    </location>
</feature>
<feature type="region of interest" description="Disordered" evidence="2">
    <location>
        <begin position="618"/>
        <end position="643"/>
    </location>
</feature>
<feature type="compositionally biased region" description="Low complexity" evidence="2">
    <location>
        <begin position="167"/>
        <end position="176"/>
    </location>
</feature>
<feature type="coiled-coil region" evidence="1">
    <location>
        <begin position="1032"/>
        <end position="1080"/>
    </location>
</feature>
<evidence type="ECO:0000256" key="1">
    <source>
        <dbReference type="SAM" id="Coils"/>
    </source>
</evidence>
<keyword evidence="3" id="KW-0812">Transmembrane</keyword>
<reference evidence="4" key="2">
    <citation type="submission" date="2023-06" db="EMBL/GenBank/DDBJ databases">
        <authorList>
            <person name="Ma L."/>
            <person name="Liu K.-W."/>
            <person name="Li Z."/>
            <person name="Hsiao Y.-Y."/>
            <person name="Qi Y."/>
            <person name="Fu T."/>
            <person name="Tang G."/>
            <person name="Zhang D."/>
            <person name="Sun W.-H."/>
            <person name="Liu D.-K."/>
            <person name="Li Y."/>
            <person name="Chen G.-Z."/>
            <person name="Liu X.-D."/>
            <person name="Liao X.-Y."/>
            <person name="Jiang Y.-T."/>
            <person name="Yu X."/>
            <person name="Hao Y."/>
            <person name="Huang J."/>
            <person name="Zhao X.-W."/>
            <person name="Ke S."/>
            <person name="Chen Y.-Y."/>
            <person name="Wu W.-L."/>
            <person name="Hsu J.-L."/>
            <person name="Lin Y.-F."/>
            <person name="Huang M.-D."/>
            <person name="Li C.-Y."/>
            <person name="Huang L."/>
            <person name="Wang Z.-W."/>
            <person name="Zhao X."/>
            <person name="Zhong W.-Y."/>
            <person name="Peng D.-H."/>
            <person name="Ahmad S."/>
            <person name="Lan S."/>
            <person name="Zhang J.-S."/>
            <person name="Tsai W.-C."/>
            <person name="Van De Peer Y."/>
            <person name="Liu Z.-J."/>
        </authorList>
    </citation>
    <scope>NUCLEOTIDE SEQUENCE</scope>
    <source>
        <strain evidence="4">SCP</strain>
        <tissue evidence="4">Leaves</tissue>
    </source>
</reference>
<evidence type="ECO:0000313" key="5">
    <source>
        <dbReference type="Proteomes" id="UP001179952"/>
    </source>
</evidence>
<comment type="caution">
    <text evidence="4">The sequence shown here is derived from an EMBL/GenBank/DDBJ whole genome shotgun (WGS) entry which is preliminary data.</text>
</comment>
<feature type="compositionally biased region" description="Low complexity" evidence="2">
    <location>
        <begin position="99"/>
        <end position="108"/>
    </location>
</feature>
<accession>A0AAV9BIC1</accession>
<feature type="coiled-coil region" evidence="1">
    <location>
        <begin position="2076"/>
        <end position="2279"/>
    </location>
</feature>
<feature type="region of interest" description="Disordered" evidence="2">
    <location>
        <begin position="161"/>
        <end position="192"/>
    </location>
</feature>
<feature type="region of interest" description="Disordered" evidence="2">
    <location>
        <begin position="1"/>
        <end position="108"/>
    </location>
</feature>
<dbReference type="PANTHER" id="PTHR43939">
    <property type="entry name" value="COILED-COIL DOMAIN-CONTAINING PROTEIN 158"/>
    <property type="match status" value="1"/>
</dbReference>
<feature type="region of interest" description="Disordered" evidence="2">
    <location>
        <begin position="2377"/>
        <end position="2400"/>
    </location>
</feature>
<dbReference type="PANTHER" id="PTHR43939:SF50">
    <property type="entry name" value="NUCLEOPORIN"/>
    <property type="match status" value="1"/>
</dbReference>
<keyword evidence="3" id="KW-0472">Membrane</keyword>
<dbReference type="EMBL" id="JAUJYN010000003">
    <property type="protein sequence ID" value="KAK1276121.1"/>
    <property type="molecule type" value="Genomic_DNA"/>
</dbReference>
<sequence>MDKNKNRTDLLAAGRKKLQQFRKKKEKGSGSHVKPSHRASMAADGDVAASDAVDPEVLSDPHTAEVDPAVSAVDDASLAKESDGDAVSTSKGDGGQTPGGTDADNIGIDGGDAIVIEAVDGERVLEINQDGERLDVENHDGVGVSRADEVNLVLGYGETDGHDGSMEASSEATTASQDSITERGDNVENHDGVGISRTKEKVEIVSVYGETDGQGSIETSGVEEAPTTSQDPVTEAGDGVLMEPNNVEFIGLEKLPEQGTQGFSLGLHEPRELLGRLDDEVVQFLLGSGNSDSLLCLRDLQERIVSESGLLDILEGLKRDLYLMVVTNDFLQMELAEQTKASTKSERLELADCKDSLNAVRVENESMSRELISSMGEKEKLEVNMENSVIENRKIMIELGAMAAEKEELNGRALELQERLEQSLEESARLFGELVDCKASFGVLETKNASLDTQLVLAREEREKLEEVMDQIVNERATLSTELLEHRERLAALSDFKRLFENMQTENVNLNEHLVMAVDEKKEVEQEKEHFAAENRKLAAELLEHKEQLLTLQNEQVQLEADLKEAIANFELVAEENIYLSSSLDIHKAKLDELKVVCLELSAQAVGADNQLNSSNDESFLAVESSKEQNESYQEEQSQQPGLGALTRRLEEAGKIVQKLDKAIQGMHSHSVSLSTIGSKTASGVSKLIQAFESKRHKDDAVIEETSLTIEEKPADSFLSANELLHTLGNFLKQLGLDARSVNELFQEEQEGKRLAVRALKELEVEFEVQKQHNYDLEVGRQEWVRKLTEWESRIDGMFQQLNEMQRDCDDEAGRLINEIEQLQKVAVDQESMLEEERNSVNAAISAAIEVSTGLIDLPSLAFFHSLDVGARITTLVNSATKSIQDLQEKLEASNMGHEAAQEMQSQLMSTTEHVEEMNKRCFNMVKNLAEEAKGVLKSDDLEFDSIEPPIVHLESSVAFLISKYREAIEQVILSKDCLMEFIGRPEISDDDGQAPLHILLRQEFVPKMIELGELQAKTNCLNSPNPEQEEMLNLKETLSKMEESLVMARAELDAKVAELEQSEQRVNSLREKLSLAVAKGKGLVVQRDNLKHSLVEKTGELEKSLLELQSKDRILHEVEEKLKNSESGERVEALESELSYIRHSASALRESFLLKDSVLQRIEETLDDLELSEQFHSQDLIEKIEWLVRSVSGSSCSVTERDQKSYVAESHSDAGFLAPNVWNDDVQLSSNPGFDDLKRKHDDLQSRFYVLAEQNDMLEQSLVERNNLVQRWEEVLDMINMPLHLRSMEPEERIEWLGRALADSDRSRQSLVEQNDLLEQSLAERSALLQRWEEVLDRLNLPSQIQSLGPEYRIEWLGKTLIEVHDERDNLQLKIEKLEISSDLLKTDLDDSRRKIIDLDAALVSVTHDKDLLFENLEKLRLEHENCLEKETQDKLDIENMQNEIAQLHQQLNEKLESKDHNDVEDDLRKLLDLVHDALPDHEKSDAIFGGRTIQCLEESLRKLIDIYTALYLESPVRTIMEKESTGVDGDVALEERKTEQNLVALREELDEAVSNMICANEERDATLVKLQYLVSEVKMLGNQIDALQEQLSQEEQKSASAKDKLNLAVRKGKGLVQQRDSLKQNIEEMNGEIECLKKVVTQREEAIMHYEQRMKDLLAFKEKVETLETENTYLKTRLGEAEYSLEDTGRTLNELLTALHAIDVTGESSLSDPVRKVELLGKLNHDLHAALVSSEQNAKNSKRAAELLVAELNEVQDRVDHLQEELLQAEAAVTERSKQKDDAEAERADALSQLKRLMSARSDEEKNQLANVLNIKAVVDQLKSESSTFCDLLTNVFAKDLDFFYHLDTGIQLILKQMKGADMDPPIVSLPSSGHLLVKPAYELKFSSSDALSELNIPMHFDENVLSEHLGLVARGLHDCIKEFDGLREKFQGHFCALEQQHTHLSKNMESIQREIGFWKDLSESSRAEISHLESVRRENESEIDFLRKNVAVLYGACNNSILELENRKAPVVGNGPSADVHILGKTGMTLNFPTLSNGLEPADRTTFSLMEDSIRNMADMLLSTVKGSINIQHEVHEGNQKELKETISQLQKELQEKDIQTNRICTELVTQIQEAEAVAKKYSMDLDSAKKQVHSLEKQVEVMELDQQSLQLRMNDELKDLEASSKESQERIRLLTDALASKEHENEGLLQALDEEELQMEGLTRRVEELDRLLQQKNVEVETIEASRRKLGSNLSTTLAKFDELHNLSESLLTEVEDLQSQLKDRDSDISFLRQEVTKCTNDVLAAQENNKKNSDELHEFLMWAKGATSRIGGLDVPVDDKEFGQLHEYTELLDKQIASVMAELDDARLTVQSRDALLQMERGRVEELLRKSGASLHEKESQRDLKAAQQPANSNSEIESLINKRAVNLGPVTPHVRSGRKANSEQVALSIDLEQGTSVLDDEDDDKAHGFKPLSMSRIFPRATRRIADGIDGIWVSSDRFLMRQPIMRLGLLLYWFALHAFIAAYIV</sequence>
<gene>
    <name evidence="4" type="ORF">QJS04_geneDACA004085</name>
</gene>
<keyword evidence="1" id="KW-0175">Coiled coil</keyword>
<feature type="coiled-coil region" evidence="1">
    <location>
        <begin position="1537"/>
        <end position="1648"/>
    </location>
</feature>
<evidence type="ECO:0000256" key="3">
    <source>
        <dbReference type="SAM" id="Phobius"/>
    </source>
</evidence>
<feature type="coiled-coil region" evidence="1">
    <location>
        <begin position="1362"/>
        <end position="1459"/>
    </location>
</feature>
<name>A0AAV9BIC1_ACOGR</name>
<feature type="region of interest" description="Disordered" evidence="2">
    <location>
        <begin position="208"/>
        <end position="238"/>
    </location>
</feature>
<feature type="coiled-coil region" evidence="1">
    <location>
        <begin position="884"/>
        <end position="921"/>
    </location>
</feature>
<protein>
    <submittedName>
        <fullName evidence="4">Uncharacterized protein</fullName>
    </submittedName>
</protein>
<feature type="compositionally biased region" description="Low complexity" evidence="2">
    <location>
        <begin position="39"/>
        <end position="52"/>
    </location>
</feature>
<feature type="coiled-coil region" evidence="1">
    <location>
        <begin position="788"/>
        <end position="840"/>
    </location>
</feature>
<feature type="compositionally biased region" description="Low complexity" evidence="2">
    <location>
        <begin position="631"/>
        <end position="640"/>
    </location>
</feature>
<keyword evidence="5" id="KW-1185">Reference proteome</keyword>
<feature type="compositionally biased region" description="Basic residues" evidence="2">
    <location>
        <begin position="14"/>
        <end position="26"/>
    </location>
</feature>
<feature type="coiled-coil region" evidence="1">
    <location>
        <begin position="399"/>
        <end position="569"/>
    </location>
</feature>
<proteinExistence type="predicted"/>
<reference evidence="4" key="1">
    <citation type="journal article" date="2023" name="Nat. Commun.">
        <title>Diploid and tetraploid genomes of Acorus and the evolution of monocots.</title>
        <authorList>
            <person name="Ma L."/>
            <person name="Liu K.W."/>
            <person name="Li Z."/>
            <person name="Hsiao Y.Y."/>
            <person name="Qi Y."/>
            <person name="Fu T."/>
            <person name="Tang G.D."/>
            <person name="Zhang D."/>
            <person name="Sun W.H."/>
            <person name="Liu D.K."/>
            <person name="Li Y."/>
            <person name="Chen G.Z."/>
            <person name="Liu X.D."/>
            <person name="Liao X.Y."/>
            <person name="Jiang Y.T."/>
            <person name="Yu X."/>
            <person name="Hao Y."/>
            <person name="Huang J."/>
            <person name="Zhao X.W."/>
            <person name="Ke S."/>
            <person name="Chen Y.Y."/>
            <person name="Wu W.L."/>
            <person name="Hsu J.L."/>
            <person name="Lin Y.F."/>
            <person name="Huang M.D."/>
            <person name="Li C.Y."/>
            <person name="Huang L."/>
            <person name="Wang Z.W."/>
            <person name="Zhao X."/>
            <person name="Zhong W.Y."/>
            <person name="Peng D.H."/>
            <person name="Ahmad S."/>
            <person name="Lan S."/>
            <person name="Zhang J.S."/>
            <person name="Tsai W.C."/>
            <person name="Van de Peer Y."/>
            <person name="Liu Z.J."/>
        </authorList>
    </citation>
    <scope>NUCLEOTIDE SEQUENCE</scope>
    <source>
        <strain evidence="4">SCP</strain>
    </source>
</reference>
<evidence type="ECO:0000256" key="2">
    <source>
        <dbReference type="SAM" id="MobiDB-lite"/>
    </source>
</evidence>
<feature type="compositionally biased region" description="Basic and acidic residues" evidence="2">
    <location>
        <begin position="2377"/>
        <end position="2390"/>
    </location>
</feature>
<feature type="compositionally biased region" description="Basic and acidic residues" evidence="2">
    <location>
        <begin position="180"/>
        <end position="192"/>
    </location>
</feature>
<evidence type="ECO:0000313" key="4">
    <source>
        <dbReference type="EMBL" id="KAK1276121.1"/>
    </source>
</evidence>